<dbReference type="GO" id="GO:0005634">
    <property type="term" value="C:nucleus"/>
    <property type="evidence" value="ECO:0007669"/>
    <property type="project" value="UniProtKB-SubCell"/>
</dbReference>
<keyword evidence="4" id="KW-0863">Zinc-finger</keyword>
<dbReference type="InterPro" id="IPR000210">
    <property type="entry name" value="BTB/POZ_dom"/>
</dbReference>
<evidence type="ECO:0000256" key="4">
    <source>
        <dbReference type="ARBA" id="ARBA00022771"/>
    </source>
</evidence>
<keyword evidence="6" id="KW-0805">Transcription regulation</keyword>
<dbReference type="InterPro" id="IPR050457">
    <property type="entry name" value="ZnFinger_BTB_dom_contain"/>
</dbReference>
<comment type="caution">
    <text evidence="12">The sequence shown here is derived from an EMBL/GenBank/DDBJ whole genome shotgun (WGS) entry which is preliminary data.</text>
</comment>
<dbReference type="GO" id="GO:0000981">
    <property type="term" value="F:DNA-binding transcription factor activity, RNA polymerase II-specific"/>
    <property type="evidence" value="ECO:0007669"/>
    <property type="project" value="TreeGrafter"/>
</dbReference>
<feature type="non-terminal residue" evidence="12">
    <location>
        <position position="1"/>
    </location>
</feature>
<feature type="non-terminal residue" evidence="12">
    <location>
        <position position="1010"/>
    </location>
</feature>
<dbReference type="EMBL" id="JAATIS010008602">
    <property type="protein sequence ID" value="KAG2456516.1"/>
    <property type="molecule type" value="Genomic_DNA"/>
</dbReference>
<organism evidence="12 13">
    <name type="scientific">Polypterus senegalus</name>
    <name type="common">Senegal bichir</name>
    <dbReference type="NCBI Taxonomy" id="55291"/>
    <lineage>
        <taxon>Eukaryota</taxon>
        <taxon>Metazoa</taxon>
        <taxon>Chordata</taxon>
        <taxon>Craniata</taxon>
        <taxon>Vertebrata</taxon>
        <taxon>Euteleostomi</taxon>
        <taxon>Actinopterygii</taxon>
        <taxon>Polypteriformes</taxon>
        <taxon>Polypteridae</taxon>
        <taxon>Polypterus</taxon>
    </lineage>
</organism>
<dbReference type="SUPFAM" id="SSF54695">
    <property type="entry name" value="POZ domain"/>
    <property type="match status" value="1"/>
</dbReference>
<proteinExistence type="predicted"/>
<protein>
    <submittedName>
        <fullName evidence="12">ZBT11 protein</fullName>
    </submittedName>
</protein>
<dbReference type="PANTHER" id="PTHR46105:SF5">
    <property type="entry name" value="ZINC FINGER AND BTB DOMAIN-CONTAINING PROTEIN 44 ISOFORM X1"/>
    <property type="match status" value="1"/>
</dbReference>
<comment type="subcellular location">
    <subcellularLocation>
        <location evidence="1">Nucleus</location>
    </subcellularLocation>
</comment>
<evidence type="ECO:0000256" key="8">
    <source>
        <dbReference type="ARBA" id="ARBA00023163"/>
    </source>
</evidence>
<dbReference type="InterPro" id="IPR011333">
    <property type="entry name" value="SKP1/BTB/POZ_sf"/>
</dbReference>
<evidence type="ECO:0000259" key="11">
    <source>
        <dbReference type="PROSITE" id="PS50097"/>
    </source>
</evidence>
<keyword evidence="5" id="KW-0862">Zinc</keyword>
<keyword evidence="3" id="KW-0677">Repeat</keyword>
<evidence type="ECO:0000256" key="7">
    <source>
        <dbReference type="ARBA" id="ARBA00023125"/>
    </source>
</evidence>
<keyword evidence="8" id="KW-0804">Transcription</keyword>
<keyword evidence="9" id="KW-0539">Nucleus</keyword>
<dbReference type="InterPro" id="IPR041588">
    <property type="entry name" value="Integrase_H2C2"/>
</dbReference>
<keyword evidence="2" id="KW-0479">Metal-binding</keyword>
<dbReference type="SMART" id="SM00225">
    <property type="entry name" value="BTB"/>
    <property type="match status" value="1"/>
</dbReference>
<gene>
    <name evidence="12" type="primary">Zbtb11</name>
    <name evidence="12" type="ORF">GTO96_0012887</name>
</gene>
<evidence type="ECO:0000256" key="9">
    <source>
        <dbReference type="ARBA" id="ARBA00023242"/>
    </source>
</evidence>
<dbReference type="Proteomes" id="UP000886611">
    <property type="component" value="Unassembled WGS sequence"/>
</dbReference>
<dbReference type="GO" id="GO:0000978">
    <property type="term" value="F:RNA polymerase II cis-regulatory region sequence-specific DNA binding"/>
    <property type="evidence" value="ECO:0007669"/>
    <property type="project" value="TreeGrafter"/>
</dbReference>
<dbReference type="AlphaFoldDB" id="A0A8X7WVX4"/>
<evidence type="ECO:0000256" key="10">
    <source>
        <dbReference type="SAM" id="MobiDB-lite"/>
    </source>
</evidence>
<reference evidence="12 13" key="1">
    <citation type="journal article" date="2021" name="Cell">
        <title>Tracing the genetic footprints of vertebrate landing in non-teleost ray-finned fishes.</title>
        <authorList>
            <person name="Bi X."/>
            <person name="Wang K."/>
            <person name="Yang L."/>
            <person name="Pan H."/>
            <person name="Jiang H."/>
            <person name="Wei Q."/>
            <person name="Fang M."/>
            <person name="Yu H."/>
            <person name="Zhu C."/>
            <person name="Cai Y."/>
            <person name="He Y."/>
            <person name="Gan X."/>
            <person name="Zeng H."/>
            <person name="Yu D."/>
            <person name="Zhu Y."/>
            <person name="Jiang H."/>
            <person name="Qiu Q."/>
            <person name="Yang H."/>
            <person name="Zhang Y.E."/>
            <person name="Wang W."/>
            <person name="Zhu M."/>
            <person name="He S."/>
            <person name="Zhang G."/>
        </authorList>
    </citation>
    <scope>NUCLEOTIDE SEQUENCE [LARGE SCALE GENOMIC DNA]</scope>
    <source>
        <strain evidence="12">Bchr_013</strain>
    </source>
</reference>
<evidence type="ECO:0000256" key="3">
    <source>
        <dbReference type="ARBA" id="ARBA00022737"/>
    </source>
</evidence>
<sequence length="1010" mass="113390">MAGDGVYNKQYANDETFGSTNLLDRRQESGEAAVISTAGRGGPSSPFFETIGGVLYRKKLEKGCINYREVLAEDRHSSAIATFHQKRNGKLHHTLEDTYRFVAENYWWEGMYTQIRDYVLGCQICKMKNQKVNAYEEPISKTLASHSKELLDRLNSQRADGQFCDVTLILDGGVYSAHKAVLAAVSEYFQEVFLEMDSTSNQKSVIDLSGFKWDSFLPLLDFSYTSTLSLKSENLMEICAMARHLRMWSVVELCKGFQKEQGLTDKNISQTNKTSESHPSSLIKQPWTIKSQGNHTPLRNSEVYSRIETKPDLHGYFERPTSCFTLTSETSDPAESKSQILEGCFTSTLNVLDDLSVESSSSCTITSMSLNKTLQQPQGIFSSPSRRLKLLDFKSPSSKSKSSLKNLSTAKSSQSLDYEKPNLLVSQNFDKTDVSRDQGNSSSLAVSKCKQKLWFSPRRECNSERAVTCQEALKSPIKTEVVEEEVPSPNTAEKYKLLGVLGLQRKSLIVCGEELTGWSQKKRLRKLKVNSYCLTTQRKKSTNPLCTGDQVIDEKQSALSQVNTVSAAVFPSGNYSTKKVNLNISTSVKTEPPDIIDQVSYRVALKRRGYGWTKNKATKAKVAAGKTKLPGERKALQDIHNAEKKNTLECKTLRSYKVEGRPITGLQPKNSVVTKDHIKTENVARECYSTDSLVQNKYLSITRSHSRLVNSSRIGKLDSKNYVLEDFSTTSVRVLRKNSEMKNGKLNEKFTHGIGNKVILGGGKFSACQPFQKVNVTSRGSITCKTEPLDDTKESKPWISENKRQYLRSSTCKLEMISALGKRERKPTQKRLEAGFLLNWHSSDNRKQEIVKSSDRDNKKNELCFRASISRINDKRRMTSGLSSRSEIAGTVKKANPVILLGKNVLKFKGKSILTKKCNSYHVDQKGRRKCSMQHSVLRKMTKIQTLAHSGSKQVHTKEIPKGSTKDIFLPAEINLTSAHVSMHISTVVEPMILATCHQLGRHLFTEHNQ</sequence>
<dbReference type="Gene3D" id="1.10.340.70">
    <property type="match status" value="1"/>
</dbReference>
<dbReference type="Gene3D" id="3.30.710.10">
    <property type="entry name" value="Potassium Channel Kv1.1, Chain A"/>
    <property type="match status" value="1"/>
</dbReference>
<evidence type="ECO:0000256" key="6">
    <source>
        <dbReference type="ARBA" id="ARBA00023015"/>
    </source>
</evidence>
<dbReference type="PROSITE" id="PS50097">
    <property type="entry name" value="BTB"/>
    <property type="match status" value="1"/>
</dbReference>
<name>A0A8X7WVX4_POLSE</name>
<evidence type="ECO:0000256" key="5">
    <source>
        <dbReference type="ARBA" id="ARBA00022833"/>
    </source>
</evidence>
<feature type="domain" description="BTB" evidence="11">
    <location>
        <begin position="164"/>
        <end position="232"/>
    </location>
</feature>
<keyword evidence="7" id="KW-0238">DNA-binding</keyword>
<feature type="region of interest" description="Disordered" evidence="10">
    <location>
        <begin position="265"/>
        <end position="286"/>
    </location>
</feature>
<accession>A0A8X7WVX4</accession>
<keyword evidence="13" id="KW-1185">Reference proteome</keyword>
<dbReference type="Pfam" id="PF17921">
    <property type="entry name" value="Integrase_H2C2"/>
    <property type="match status" value="1"/>
</dbReference>
<evidence type="ECO:0000256" key="1">
    <source>
        <dbReference type="ARBA" id="ARBA00004123"/>
    </source>
</evidence>
<dbReference type="PANTHER" id="PTHR46105">
    <property type="entry name" value="AGAP004733-PA"/>
    <property type="match status" value="1"/>
</dbReference>
<evidence type="ECO:0000313" key="13">
    <source>
        <dbReference type="Proteomes" id="UP000886611"/>
    </source>
</evidence>
<dbReference type="Pfam" id="PF00651">
    <property type="entry name" value="BTB"/>
    <property type="match status" value="1"/>
</dbReference>
<evidence type="ECO:0000313" key="12">
    <source>
        <dbReference type="EMBL" id="KAG2456516.1"/>
    </source>
</evidence>
<dbReference type="GO" id="GO:0008270">
    <property type="term" value="F:zinc ion binding"/>
    <property type="evidence" value="ECO:0007669"/>
    <property type="project" value="UniProtKB-KW"/>
</dbReference>
<evidence type="ECO:0000256" key="2">
    <source>
        <dbReference type="ARBA" id="ARBA00022723"/>
    </source>
</evidence>